<keyword evidence="1" id="KW-1133">Transmembrane helix</keyword>
<feature type="transmembrane region" description="Helical" evidence="1">
    <location>
        <begin position="29"/>
        <end position="51"/>
    </location>
</feature>
<keyword evidence="1" id="KW-0812">Transmembrane</keyword>
<feature type="transmembrane region" description="Helical" evidence="1">
    <location>
        <begin position="129"/>
        <end position="146"/>
    </location>
</feature>
<accession>A0A2N0Z4H2</accession>
<feature type="transmembrane region" description="Helical" evidence="1">
    <location>
        <begin position="71"/>
        <end position="88"/>
    </location>
</feature>
<evidence type="ECO:0000313" key="2">
    <source>
        <dbReference type="EMBL" id="PKG24400.1"/>
    </source>
</evidence>
<keyword evidence="1" id="KW-0472">Membrane</keyword>
<feature type="transmembrane region" description="Helical" evidence="1">
    <location>
        <begin position="95"/>
        <end position="117"/>
    </location>
</feature>
<organism evidence="2 3">
    <name type="scientific">Niallia nealsonii</name>
    <dbReference type="NCBI Taxonomy" id="115979"/>
    <lineage>
        <taxon>Bacteria</taxon>
        <taxon>Bacillati</taxon>
        <taxon>Bacillota</taxon>
        <taxon>Bacilli</taxon>
        <taxon>Bacillales</taxon>
        <taxon>Bacillaceae</taxon>
        <taxon>Niallia</taxon>
    </lineage>
</organism>
<dbReference type="EMBL" id="PISE01000014">
    <property type="protein sequence ID" value="PKG24400.1"/>
    <property type="molecule type" value="Genomic_DNA"/>
</dbReference>
<dbReference type="AlphaFoldDB" id="A0A2N0Z4H2"/>
<gene>
    <name evidence="2" type="ORF">CWS01_07255</name>
</gene>
<evidence type="ECO:0000256" key="1">
    <source>
        <dbReference type="SAM" id="Phobius"/>
    </source>
</evidence>
<reference evidence="2 3" key="1">
    <citation type="journal article" date="2003" name="Int. J. Syst. Evol. Microbiol.">
        <title>Bacillus nealsonii sp. nov., isolated from a spacecraft-assembly facility, whose spores are gamma-radiation resistant.</title>
        <authorList>
            <person name="Venkateswaran K."/>
            <person name="Kempf M."/>
            <person name="Chen F."/>
            <person name="Satomi M."/>
            <person name="Nicholson W."/>
            <person name="Kern R."/>
        </authorList>
    </citation>
    <scope>NUCLEOTIDE SEQUENCE [LARGE SCALE GENOMIC DNA]</scope>
    <source>
        <strain evidence="2 3">FO-92</strain>
    </source>
</reference>
<feature type="transmembrane region" description="Helical" evidence="1">
    <location>
        <begin position="6"/>
        <end position="22"/>
    </location>
</feature>
<dbReference type="Proteomes" id="UP000233375">
    <property type="component" value="Unassembled WGS sequence"/>
</dbReference>
<evidence type="ECO:0000313" key="3">
    <source>
        <dbReference type="Proteomes" id="UP000233375"/>
    </source>
</evidence>
<proteinExistence type="predicted"/>
<protein>
    <submittedName>
        <fullName evidence="2">Uncharacterized protein</fullName>
    </submittedName>
</protein>
<keyword evidence="3" id="KW-1185">Reference proteome</keyword>
<comment type="caution">
    <text evidence="2">The sequence shown here is derived from an EMBL/GenBank/DDBJ whole genome shotgun (WGS) entry which is preliminary data.</text>
</comment>
<sequence>MILSIFIFILVFLLILFCTYRKRLHLFEIFFIWMTVWLITHSVSSILIVNFEMLSLSENQGDFWTHFFQRLLLYPLIIIIFFDVYLRIKNRIGKIVLLIFNICVISSFEFLFIFLGVLKNKKFTITDSLTEWTFTISLAFILWQWYRKKRLMRY</sequence>
<name>A0A2N0Z4H2_9BACI</name>